<evidence type="ECO:0000259" key="7">
    <source>
        <dbReference type="PROSITE" id="PS50043"/>
    </source>
</evidence>
<dbReference type="GO" id="GO:0000160">
    <property type="term" value="P:phosphorelay signal transduction system"/>
    <property type="evidence" value="ECO:0007669"/>
    <property type="project" value="UniProtKB-KW"/>
</dbReference>
<dbReference type="InterPro" id="IPR036388">
    <property type="entry name" value="WH-like_DNA-bd_sf"/>
</dbReference>
<dbReference type="InterPro" id="IPR016032">
    <property type="entry name" value="Sig_transdc_resp-reg_C-effctor"/>
</dbReference>
<feature type="modified residue" description="4-aspartylphosphate" evidence="6">
    <location>
        <position position="66"/>
    </location>
</feature>
<evidence type="ECO:0000256" key="4">
    <source>
        <dbReference type="ARBA" id="ARBA00023125"/>
    </source>
</evidence>
<dbReference type="SUPFAM" id="SSF52172">
    <property type="entry name" value="CheY-like"/>
    <property type="match status" value="1"/>
</dbReference>
<evidence type="ECO:0000259" key="8">
    <source>
        <dbReference type="PROSITE" id="PS50110"/>
    </source>
</evidence>
<evidence type="ECO:0000256" key="1">
    <source>
        <dbReference type="ARBA" id="ARBA00022553"/>
    </source>
</evidence>
<protein>
    <submittedName>
        <fullName evidence="9">Putative Nodulation protein W</fullName>
    </submittedName>
</protein>
<dbReference type="CDD" id="cd17537">
    <property type="entry name" value="REC_FixJ"/>
    <property type="match status" value="1"/>
</dbReference>
<sequence length="223" mass="23883">MTRPNQAQPPTQPSSATVIIVDDDAGIRASLDSLFRSVGLETRLFGSPAELLGGSLPGGPGCIVLDVRLPGVSGLDLQSQLVRQGISYPIIFMTGHGDIPMSVRAMKAGAVDFLSKPFRDQDMLDAVTAALERDAQHRAEAATKEDIRAQYETLTAREREVMGHVTAGLMNKQVAALIGLSEITVKIHRGNVMRKMGVRSLADLVRKAEALGVSQTRGTTDHT</sequence>
<dbReference type="InterPro" id="IPR000792">
    <property type="entry name" value="Tscrpt_reg_LuxR_C"/>
</dbReference>
<dbReference type="SUPFAM" id="SSF46894">
    <property type="entry name" value="C-terminal effector domain of the bipartite response regulators"/>
    <property type="match status" value="1"/>
</dbReference>
<reference evidence="9 10" key="1">
    <citation type="journal article" date="2014" name="BMC Genomics">
        <title>Comparative genomics of Bradyrhizobium japonicum CPAC 15 and Bradyrhizobium diazoefficiens CPAC 7: elite model strains for understanding symbiotic performance with soybean.</title>
        <authorList>
            <person name="Siqueira A.F."/>
            <person name="Ormeno-Orrillo E."/>
            <person name="Souza R.C."/>
            <person name="Rodrigues E.P."/>
            <person name="Almeida L.G."/>
            <person name="Barcellos F.G."/>
            <person name="Batista J.S."/>
            <person name="Nakatami A.S."/>
            <person name="Martinez-Romero E."/>
            <person name="Vasconcelos A.T."/>
            <person name="Hungria M."/>
        </authorList>
    </citation>
    <scope>NUCLEOTIDE SEQUENCE [LARGE SCALE GENOMIC DNA]</scope>
    <source>
        <strain evidence="9 10">SEMIA 5080</strain>
    </source>
</reference>
<dbReference type="AlphaFoldDB" id="A0A837C636"/>
<evidence type="ECO:0000313" key="9">
    <source>
        <dbReference type="EMBL" id="KGJ64677.1"/>
    </source>
</evidence>
<dbReference type="GO" id="GO:0006355">
    <property type="term" value="P:regulation of DNA-templated transcription"/>
    <property type="evidence" value="ECO:0007669"/>
    <property type="project" value="InterPro"/>
</dbReference>
<dbReference type="CDD" id="cd06170">
    <property type="entry name" value="LuxR_C_like"/>
    <property type="match status" value="1"/>
</dbReference>
<dbReference type="Pfam" id="PF00072">
    <property type="entry name" value="Response_reg"/>
    <property type="match status" value="1"/>
</dbReference>
<dbReference type="Gene3D" id="1.10.10.10">
    <property type="entry name" value="Winged helix-like DNA-binding domain superfamily/Winged helix DNA-binding domain"/>
    <property type="match status" value="1"/>
</dbReference>
<dbReference type="Pfam" id="PF00196">
    <property type="entry name" value="GerE"/>
    <property type="match status" value="1"/>
</dbReference>
<organism evidence="9 10">
    <name type="scientific">Bradyrhizobium diazoefficiens SEMIA 5080</name>
    <dbReference type="NCBI Taxonomy" id="754504"/>
    <lineage>
        <taxon>Bacteria</taxon>
        <taxon>Pseudomonadati</taxon>
        <taxon>Pseudomonadota</taxon>
        <taxon>Alphaproteobacteria</taxon>
        <taxon>Hyphomicrobiales</taxon>
        <taxon>Nitrobacteraceae</taxon>
        <taxon>Bradyrhizobium</taxon>
    </lineage>
</organism>
<dbReference type="PROSITE" id="PS50043">
    <property type="entry name" value="HTH_LUXR_2"/>
    <property type="match status" value="1"/>
</dbReference>
<evidence type="ECO:0000256" key="5">
    <source>
        <dbReference type="ARBA" id="ARBA00023163"/>
    </source>
</evidence>
<dbReference type="PROSITE" id="PS00622">
    <property type="entry name" value="HTH_LUXR_1"/>
    <property type="match status" value="1"/>
</dbReference>
<dbReference type="FunFam" id="3.40.50.2300:FF:000018">
    <property type="entry name" value="DNA-binding transcriptional regulator NtrC"/>
    <property type="match status" value="1"/>
</dbReference>
<keyword evidence="4" id="KW-0238">DNA-binding</keyword>
<dbReference type="RefSeq" id="WP_028175264.1">
    <property type="nucleotide sequence ID" value="NZ_ADOU02000007.1"/>
</dbReference>
<name>A0A837C636_9BRAD</name>
<dbReference type="GO" id="GO:0003677">
    <property type="term" value="F:DNA binding"/>
    <property type="evidence" value="ECO:0007669"/>
    <property type="project" value="UniProtKB-KW"/>
</dbReference>
<keyword evidence="2" id="KW-0902">Two-component regulatory system</keyword>
<dbReference type="PANTHER" id="PTHR44688:SF16">
    <property type="entry name" value="DNA-BINDING TRANSCRIPTIONAL ACTIVATOR DEVR_DOSR"/>
    <property type="match status" value="1"/>
</dbReference>
<evidence type="ECO:0000256" key="2">
    <source>
        <dbReference type="ARBA" id="ARBA00023012"/>
    </source>
</evidence>
<gene>
    <name evidence="9" type="ORF">BJA5080_07377</name>
</gene>
<dbReference type="InterPro" id="IPR011006">
    <property type="entry name" value="CheY-like_superfamily"/>
</dbReference>
<keyword evidence="1 6" id="KW-0597">Phosphoprotein</keyword>
<keyword evidence="3" id="KW-0805">Transcription regulation</keyword>
<dbReference type="InterPro" id="IPR001789">
    <property type="entry name" value="Sig_transdc_resp-reg_receiver"/>
</dbReference>
<dbReference type="PANTHER" id="PTHR44688">
    <property type="entry name" value="DNA-BINDING TRANSCRIPTIONAL ACTIVATOR DEVR_DOSR"/>
    <property type="match status" value="1"/>
</dbReference>
<dbReference type="PROSITE" id="PS50110">
    <property type="entry name" value="RESPONSE_REGULATORY"/>
    <property type="match status" value="1"/>
</dbReference>
<keyword evidence="5" id="KW-0804">Transcription</keyword>
<feature type="domain" description="HTH luxR-type" evidence="7">
    <location>
        <begin position="147"/>
        <end position="212"/>
    </location>
</feature>
<evidence type="ECO:0000256" key="3">
    <source>
        <dbReference type="ARBA" id="ARBA00023015"/>
    </source>
</evidence>
<evidence type="ECO:0000313" key="10">
    <source>
        <dbReference type="Proteomes" id="UP000024900"/>
    </source>
</evidence>
<comment type="caution">
    <text evidence="9">The sequence shown here is derived from an EMBL/GenBank/DDBJ whole genome shotgun (WGS) entry which is preliminary data.</text>
</comment>
<dbReference type="SMART" id="SM00448">
    <property type="entry name" value="REC"/>
    <property type="match status" value="1"/>
</dbReference>
<proteinExistence type="predicted"/>
<dbReference type="PRINTS" id="PR00038">
    <property type="entry name" value="HTHLUXR"/>
</dbReference>
<feature type="domain" description="Response regulatory" evidence="8">
    <location>
        <begin position="17"/>
        <end position="131"/>
    </location>
</feature>
<evidence type="ECO:0000256" key="6">
    <source>
        <dbReference type="PROSITE-ProRule" id="PRU00169"/>
    </source>
</evidence>
<accession>A0A837C636</accession>
<dbReference type="Gene3D" id="3.40.50.2300">
    <property type="match status" value="1"/>
</dbReference>
<dbReference type="Proteomes" id="UP000024900">
    <property type="component" value="Unassembled WGS sequence"/>
</dbReference>
<dbReference type="SMART" id="SM00421">
    <property type="entry name" value="HTH_LUXR"/>
    <property type="match status" value="1"/>
</dbReference>
<dbReference type="EMBL" id="ADOU02000007">
    <property type="protein sequence ID" value="KGJ64677.1"/>
    <property type="molecule type" value="Genomic_DNA"/>
</dbReference>